<dbReference type="InterPro" id="IPR045504">
    <property type="entry name" value="DUF6487"/>
</dbReference>
<evidence type="ECO:0000259" key="1">
    <source>
        <dbReference type="Pfam" id="PF20097"/>
    </source>
</evidence>
<dbReference type="Proteomes" id="UP000184394">
    <property type="component" value="Unassembled WGS sequence"/>
</dbReference>
<sequence>MKCPECGKECRKGTIEAKDSGSITQLFTSLLWCPEDENGKKLRKETIDLKLRGEGWYCDECMKVFAAFDEK</sequence>
<evidence type="ECO:0000313" key="3">
    <source>
        <dbReference type="Proteomes" id="UP000184394"/>
    </source>
</evidence>
<name>A0A1M7MG30_RUMFL</name>
<gene>
    <name evidence="2" type="ORF">SAMN04487860_12225</name>
</gene>
<dbReference type="Pfam" id="PF20097">
    <property type="entry name" value="DUF6487"/>
    <property type="match status" value="1"/>
</dbReference>
<organism evidence="2 3">
    <name type="scientific">Ruminococcus flavefaciens</name>
    <dbReference type="NCBI Taxonomy" id="1265"/>
    <lineage>
        <taxon>Bacteria</taxon>
        <taxon>Bacillati</taxon>
        <taxon>Bacillota</taxon>
        <taxon>Clostridia</taxon>
        <taxon>Eubacteriales</taxon>
        <taxon>Oscillospiraceae</taxon>
        <taxon>Ruminococcus</taxon>
    </lineage>
</organism>
<feature type="domain" description="DUF6487" evidence="1">
    <location>
        <begin position="3"/>
        <end position="69"/>
    </location>
</feature>
<reference evidence="2 3" key="1">
    <citation type="submission" date="2016-11" db="EMBL/GenBank/DDBJ databases">
        <authorList>
            <person name="Jaros S."/>
            <person name="Januszkiewicz K."/>
            <person name="Wedrychowicz H."/>
        </authorList>
    </citation>
    <scope>NUCLEOTIDE SEQUENCE [LARGE SCALE GENOMIC DNA]</scope>
    <source>
        <strain evidence="2 3">Y1</strain>
    </source>
</reference>
<accession>A0A1M7MG30</accession>
<proteinExistence type="predicted"/>
<protein>
    <recommendedName>
        <fullName evidence="1">DUF6487 domain-containing protein</fullName>
    </recommendedName>
</protein>
<dbReference type="RefSeq" id="WP_072952413.1">
    <property type="nucleotide sequence ID" value="NZ_FRCT01000022.1"/>
</dbReference>
<dbReference type="AlphaFoldDB" id="A0A1M7MG30"/>
<dbReference type="OrthoDB" id="384892at2"/>
<evidence type="ECO:0000313" key="2">
    <source>
        <dbReference type="EMBL" id="SHM89742.1"/>
    </source>
</evidence>
<dbReference type="EMBL" id="FRCT01000022">
    <property type="protein sequence ID" value="SHM89742.1"/>
    <property type="molecule type" value="Genomic_DNA"/>
</dbReference>